<evidence type="ECO:0000256" key="5">
    <source>
        <dbReference type="ARBA" id="ARBA00022898"/>
    </source>
</evidence>
<dbReference type="PANTHER" id="PTHR30538">
    <property type="entry name" value="LYSINE 2,3-AMINOMUTASE-RELATED"/>
    <property type="match status" value="1"/>
</dbReference>
<dbReference type="InterPro" id="IPR007197">
    <property type="entry name" value="rSAM"/>
</dbReference>
<dbReference type="SUPFAM" id="SSF102114">
    <property type="entry name" value="Radical SAM enzymes"/>
    <property type="match status" value="1"/>
</dbReference>
<evidence type="ECO:0000256" key="2">
    <source>
        <dbReference type="ARBA" id="ARBA00022485"/>
    </source>
</evidence>
<sequence>MLRSSLSAYLLRIRPRSARRLKSTLTSVSEKKDEDFEPTVYPTMRNHNRLRLYTRSLIPSVLSTYLPEAAKHLDPTPYVAAATVLPMRTNNYVVQELIDWSNVPKDPIFQLTFPQPDMLKPEALERISKLLQNKAPRTVLQREAERIRKEMNPHPAQQKTLNVPRVDGLPLPGLQHKYRETVLFFPAEGQFCHAYCTYCFRWAQFTSVGSPQQFQSDDSKRLQIYLRRNRHVSDLLLTGGDPMVMSAARLGGYILPLLKDPCLDHLSTVRIGTKSLAYWPYRYVTDTDSDDLLRIFEEVVKSGRQLAIMAHFTHPRELSTPTVQEAIRRLRMTGAVIRAQAPLVNHVNADPATWARLVRTETRLGVIPYYMFVERDTGARHYFEVPLARAVEIYNQAFSSVSGLGRTLRGPSMSATPGKVHVLGVSEIAGEKVFVLKMLQARNPEWTHQIFHAQYDEKATWLDQLKPAFGQDKFFFEEELKNLEREENSSGNLYPYSPEMEYRCEEIFPPKY</sequence>
<dbReference type="InterPro" id="IPR058240">
    <property type="entry name" value="rSAM_sf"/>
</dbReference>
<gene>
    <name evidence="9" type="primary">LOC109474333</name>
</gene>
<accession>A0A6P4YL42</accession>
<evidence type="ECO:0000256" key="1">
    <source>
        <dbReference type="ARBA" id="ARBA00001933"/>
    </source>
</evidence>
<keyword evidence="5" id="KW-0663">Pyridoxal phosphate</keyword>
<dbReference type="OrthoDB" id="5396721at2759"/>
<dbReference type="KEGG" id="bbel:109474333"/>
<evidence type="ECO:0000256" key="6">
    <source>
        <dbReference type="ARBA" id="ARBA00023004"/>
    </source>
</evidence>
<keyword evidence="3" id="KW-0949">S-adenosyl-L-methionine</keyword>
<keyword evidence="6" id="KW-0408">Iron</keyword>
<evidence type="ECO:0000256" key="7">
    <source>
        <dbReference type="ARBA" id="ARBA00023014"/>
    </source>
</evidence>
<evidence type="ECO:0000313" key="9">
    <source>
        <dbReference type="RefSeq" id="XP_019630180.1"/>
    </source>
</evidence>
<dbReference type="SFLD" id="SFLDS00029">
    <property type="entry name" value="Radical_SAM"/>
    <property type="match status" value="1"/>
</dbReference>
<dbReference type="GO" id="GO:0003824">
    <property type="term" value="F:catalytic activity"/>
    <property type="evidence" value="ECO:0007669"/>
    <property type="project" value="InterPro"/>
</dbReference>
<proteinExistence type="predicted"/>
<evidence type="ECO:0000256" key="3">
    <source>
        <dbReference type="ARBA" id="ARBA00022691"/>
    </source>
</evidence>
<dbReference type="Gene3D" id="3.20.20.70">
    <property type="entry name" value="Aldolase class I"/>
    <property type="match status" value="1"/>
</dbReference>
<dbReference type="InterPro" id="IPR003739">
    <property type="entry name" value="Lys_aminomutase/Glu_NH3_mut"/>
</dbReference>
<reference evidence="9" key="1">
    <citation type="submission" date="2025-08" db="UniProtKB">
        <authorList>
            <consortium name="RefSeq"/>
        </authorList>
    </citation>
    <scope>IDENTIFICATION</scope>
    <source>
        <tissue evidence="9">Gonad</tissue>
    </source>
</reference>
<dbReference type="PANTHER" id="PTHR30538:SF0">
    <property type="entry name" value="L-LYSINE 2,3-AMINOMUTASE AQ_1632-RELATED"/>
    <property type="match status" value="1"/>
</dbReference>
<dbReference type="RefSeq" id="XP_019630180.1">
    <property type="nucleotide sequence ID" value="XM_019774621.1"/>
</dbReference>
<dbReference type="GeneID" id="109474333"/>
<keyword evidence="2" id="KW-0004">4Fe-4S</keyword>
<name>A0A6P4YL42_BRABE</name>
<dbReference type="AlphaFoldDB" id="A0A6P4YL42"/>
<dbReference type="SFLD" id="SFLDG01070">
    <property type="entry name" value="PLP-dependent"/>
    <property type="match status" value="1"/>
</dbReference>
<dbReference type="GO" id="GO:0051539">
    <property type="term" value="F:4 iron, 4 sulfur cluster binding"/>
    <property type="evidence" value="ECO:0007669"/>
    <property type="project" value="UniProtKB-KW"/>
</dbReference>
<keyword evidence="8" id="KW-1185">Reference proteome</keyword>
<dbReference type="GO" id="GO:0046872">
    <property type="term" value="F:metal ion binding"/>
    <property type="evidence" value="ECO:0007669"/>
    <property type="project" value="UniProtKB-KW"/>
</dbReference>
<dbReference type="Proteomes" id="UP000515135">
    <property type="component" value="Unplaced"/>
</dbReference>
<protein>
    <submittedName>
        <fullName evidence="9">Uncharacterized protein LOC109474333</fullName>
    </submittedName>
</protein>
<organism evidence="8 9">
    <name type="scientific">Branchiostoma belcheri</name>
    <name type="common">Amphioxus</name>
    <dbReference type="NCBI Taxonomy" id="7741"/>
    <lineage>
        <taxon>Eukaryota</taxon>
        <taxon>Metazoa</taxon>
        <taxon>Chordata</taxon>
        <taxon>Cephalochordata</taxon>
        <taxon>Leptocardii</taxon>
        <taxon>Amphioxiformes</taxon>
        <taxon>Branchiostomatidae</taxon>
        <taxon>Branchiostoma</taxon>
    </lineage>
</organism>
<keyword evidence="4" id="KW-0479">Metal-binding</keyword>
<evidence type="ECO:0000256" key="4">
    <source>
        <dbReference type="ARBA" id="ARBA00022723"/>
    </source>
</evidence>
<dbReference type="InterPro" id="IPR013785">
    <property type="entry name" value="Aldolase_TIM"/>
</dbReference>
<comment type="cofactor">
    <cofactor evidence="1">
        <name>pyridoxal 5'-phosphate</name>
        <dbReference type="ChEBI" id="CHEBI:597326"/>
    </cofactor>
</comment>
<evidence type="ECO:0000313" key="8">
    <source>
        <dbReference type="Proteomes" id="UP000515135"/>
    </source>
</evidence>
<keyword evidence="7" id="KW-0411">Iron-sulfur</keyword>